<evidence type="ECO:0000313" key="3">
    <source>
        <dbReference type="Proteomes" id="UP001299068"/>
    </source>
</evidence>
<feature type="domain" description="DUF4397" evidence="1">
    <location>
        <begin position="14"/>
        <end position="125"/>
    </location>
</feature>
<accession>A0ABS7KZG5</accession>
<protein>
    <submittedName>
        <fullName evidence="2">DUF4397 domain-containing protein</fullName>
    </submittedName>
</protein>
<dbReference type="Proteomes" id="UP001299068">
    <property type="component" value="Unassembled WGS sequence"/>
</dbReference>
<reference evidence="2 3" key="1">
    <citation type="journal article" date="2021" name="Cell Host Microbe">
        <title>in vivo commensal control of Clostridioides difficile virulence.</title>
        <authorList>
            <person name="Girinathan B.P."/>
            <person name="Dibenedetto N."/>
            <person name="Worley J.N."/>
            <person name="Peltier J."/>
            <person name="Arrieta-Ortiz M.L."/>
            <person name="Rupa Christinal Immanuel S."/>
            <person name="Lavin R."/>
            <person name="Delaney M.L."/>
            <person name="Cummins C."/>
            <person name="Hoffmann M."/>
            <person name="Luo Y."/>
            <person name="Gonzalez-Escalona N."/>
            <person name="Allard M."/>
            <person name="Onderdonk A.B."/>
            <person name="Gerber G.K."/>
            <person name="Sonenshein A.L."/>
            <person name="Baliga N."/>
            <person name="Dupuy B."/>
            <person name="Bry L."/>
        </authorList>
    </citation>
    <scope>NUCLEOTIDE SEQUENCE [LARGE SCALE GENOMIC DNA]</scope>
    <source>
        <strain evidence="2 3">DSM 599</strain>
    </source>
</reference>
<keyword evidence="3" id="KW-1185">Reference proteome</keyword>
<evidence type="ECO:0000259" key="1">
    <source>
        <dbReference type="Pfam" id="PF14344"/>
    </source>
</evidence>
<dbReference type="EMBL" id="JAIKTU010000009">
    <property type="protein sequence ID" value="MBY0756206.1"/>
    <property type="molecule type" value="Genomic_DNA"/>
</dbReference>
<dbReference type="RefSeq" id="WP_221861477.1">
    <property type="nucleotide sequence ID" value="NZ_JAIKTU010000009.1"/>
</dbReference>
<dbReference type="Pfam" id="PF14344">
    <property type="entry name" value="DUF4397"/>
    <property type="match status" value="1"/>
</dbReference>
<proteinExistence type="predicted"/>
<gene>
    <name evidence="2" type="ORF">K5V21_12195</name>
</gene>
<organism evidence="2 3">
    <name type="scientific">Clostridium sardiniense</name>
    <name type="common">Clostridium absonum</name>
    <dbReference type="NCBI Taxonomy" id="29369"/>
    <lineage>
        <taxon>Bacteria</taxon>
        <taxon>Bacillati</taxon>
        <taxon>Bacillota</taxon>
        <taxon>Clostridia</taxon>
        <taxon>Eubacteriales</taxon>
        <taxon>Clostridiaceae</taxon>
        <taxon>Clostridium</taxon>
    </lineage>
</organism>
<sequence length="207" mass="22453">MFMLRETLPDLKGKVRFIHSSPSIPSIDIYADGTLLASNVKFGDLSDYVELSPGGYSIEVYKSGTYDTPLLTQSTDVIPGISNTICIVTNNNLLTLFSLKDAGSKAGKDICFLRFINLSPNAPLITLGLKNGENLFNDVEYLETTGYYPLSPGIYDFKLSFSGASAISKTLSGISLTPGEFQTIYVIGLLNGEPQLGFILARDGRQD</sequence>
<evidence type="ECO:0000313" key="2">
    <source>
        <dbReference type="EMBL" id="MBY0756206.1"/>
    </source>
</evidence>
<name>A0ABS7KZG5_CLOSR</name>
<dbReference type="InterPro" id="IPR025510">
    <property type="entry name" value="DUF4397"/>
</dbReference>
<comment type="caution">
    <text evidence="2">The sequence shown here is derived from an EMBL/GenBank/DDBJ whole genome shotgun (WGS) entry which is preliminary data.</text>
</comment>